<feature type="domain" description="VOC" evidence="1">
    <location>
        <begin position="2"/>
        <end position="125"/>
    </location>
</feature>
<evidence type="ECO:0000313" key="3">
    <source>
        <dbReference type="Proteomes" id="UP001560685"/>
    </source>
</evidence>
<dbReference type="InterPro" id="IPR037523">
    <property type="entry name" value="VOC_core"/>
</dbReference>
<organism evidence="2 3">
    <name type="scientific">Hyphococcus lacteus</name>
    <dbReference type="NCBI Taxonomy" id="3143536"/>
    <lineage>
        <taxon>Bacteria</taxon>
        <taxon>Pseudomonadati</taxon>
        <taxon>Pseudomonadota</taxon>
        <taxon>Alphaproteobacteria</taxon>
        <taxon>Parvularculales</taxon>
        <taxon>Parvularculaceae</taxon>
        <taxon>Hyphococcus</taxon>
    </lineage>
</organism>
<accession>A0ABV3Z0N7</accession>
<dbReference type="EMBL" id="JBEHZE010000001">
    <property type="protein sequence ID" value="MEX6632347.1"/>
    <property type="molecule type" value="Genomic_DNA"/>
</dbReference>
<dbReference type="InterPro" id="IPR029068">
    <property type="entry name" value="Glyas_Bleomycin-R_OHBP_Dase"/>
</dbReference>
<dbReference type="SUPFAM" id="SSF54593">
    <property type="entry name" value="Glyoxalase/Bleomycin resistance protein/Dihydroxybiphenyl dioxygenase"/>
    <property type="match status" value="1"/>
</dbReference>
<proteinExistence type="predicted"/>
<dbReference type="Proteomes" id="UP001560685">
    <property type="component" value="Unassembled WGS sequence"/>
</dbReference>
<dbReference type="Gene3D" id="3.10.180.10">
    <property type="entry name" value="2,3-Dihydroxybiphenyl 1,2-Dioxygenase, domain 1"/>
    <property type="match status" value="1"/>
</dbReference>
<reference evidence="2 3" key="1">
    <citation type="submission" date="2024-05" db="EMBL/GenBank/DDBJ databases">
        <title>Three bacterial strains, DH-69, EH-24, and ECK-19 isolated from coastal sediments.</title>
        <authorList>
            <person name="Ye Y.-Q."/>
            <person name="Du Z.-J."/>
        </authorList>
    </citation>
    <scope>NUCLEOTIDE SEQUENCE [LARGE SCALE GENOMIC DNA]</scope>
    <source>
        <strain evidence="2 3">ECK-19</strain>
    </source>
</reference>
<dbReference type="PANTHER" id="PTHR36437:SF2">
    <property type="entry name" value="GLYOXALASE_BLEOMYCIN RESISTANCE PROTEIN_DIOXYGENASE"/>
    <property type="match status" value="1"/>
</dbReference>
<dbReference type="RefSeq" id="WP_369312273.1">
    <property type="nucleotide sequence ID" value="NZ_JBEHZE010000001.1"/>
</dbReference>
<keyword evidence="3" id="KW-1185">Reference proteome</keyword>
<protein>
    <submittedName>
        <fullName evidence="2">VOC family protein</fullName>
    </submittedName>
</protein>
<sequence>MKLALFALLVPDYDEAIDYYCKMLGFSLIEDTRQSPEKRWVVVSPGEGGSAILLAKAADAAQRAQIGNQAGGRVFLFLNSDDFDADYQRLKKKGVEFLEAPRHEPYGSVVVFRDQFGNKWDLIEPKS</sequence>
<dbReference type="PROSITE" id="PS51819">
    <property type="entry name" value="VOC"/>
    <property type="match status" value="1"/>
</dbReference>
<evidence type="ECO:0000313" key="2">
    <source>
        <dbReference type="EMBL" id="MEX6632347.1"/>
    </source>
</evidence>
<dbReference type="Pfam" id="PF00903">
    <property type="entry name" value="Glyoxalase"/>
    <property type="match status" value="1"/>
</dbReference>
<evidence type="ECO:0000259" key="1">
    <source>
        <dbReference type="PROSITE" id="PS51819"/>
    </source>
</evidence>
<gene>
    <name evidence="2" type="ORF">ABFZ84_02190</name>
</gene>
<dbReference type="InterPro" id="IPR004360">
    <property type="entry name" value="Glyas_Fos-R_dOase_dom"/>
</dbReference>
<comment type="caution">
    <text evidence="2">The sequence shown here is derived from an EMBL/GenBank/DDBJ whole genome shotgun (WGS) entry which is preliminary data.</text>
</comment>
<dbReference type="PANTHER" id="PTHR36437">
    <property type="entry name" value="GLYOXALASE/BLEOMYCIN RESISTANCE PROTEIN/DIOXYGENASE"/>
    <property type="match status" value="1"/>
</dbReference>
<name>A0ABV3Z0N7_9PROT</name>